<dbReference type="Gramene" id="KMS64869">
    <property type="protein sequence ID" value="KMS64869"/>
    <property type="gene ID" value="BVRB_041830"/>
</dbReference>
<dbReference type="Gene3D" id="2.130.10.10">
    <property type="entry name" value="YVTN repeat-like/Quinoprotein amine dehydrogenase"/>
    <property type="match status" value="1"/>
</dbReference>
<dbReference type="InterPro" id="IPR015943">
    <property type="entry name" value="WD40/YVTN_repeat-like_dom_sf"/>
</dbReference>
<dbReference type="InterPro" id="IPR036322">
    <property type="entry name" value="WD40_repeat_dom_sf"/>
</dbReference>
<dbReference type="SUPFAM" id="SSF50978">
    <property type="entry name" value="WD40 repeat-like"/>
    <property type="match status" value="1"/>
</dbReference>
<dbReference type="AlphaFoldDB" id="A0A0J7YMP2"/>
<reference evidence="1 2" key="1">
    <citation type="journal article" date="2014" name="Nature">
        <title>The genome of the recently domesticated crop plant sugar beet (Beta vulgaris).</title>
        <authorList>
            <person name="Dohm J.C."/>
            <person name="Minoche A.E."/>
            <person name="Holtgrawe D."/>
            <person name="Capella-Gutierrez S."/>
            <person name="Zakrzewski F."/>
            <person name="Tafer H."/>
            <person name="Rupp O."/>
            <person name="Sorensen T.R."/>
            <person name="Stracke R."/>
            <person name="Reinhardt R."/>
            <person name="Goesmann A."/>
            <person name="Kraft T."/>
            <person name="Schulz B."/>
            <person name="Stadler P.F."/>
            <person name="Schmidt T."/>
            <person name="Gabaldon T."/>
            <person name="Lehrach H."/>
            <person name="Weisshaar B."/>
            <person name="Himmelbauer H."/>
        </authorList>
    </citation>
    <scope>NUCLEOTIDE SEQUENCE [LARGE SCALE GENOMIC DNA]</scope>
    <source>
        <tissue evidence="1">Taproot</tissue>
    </source>
</reference>
<dbReference type="Proteomes" id="UP000035740">
    <property type="component" value="Unassembled WGS sequence"/>
</dbReference>
<keyword evidence="2" id="KW-1185">Reference proteome</keyword>
<dbReference type="EMBL" id="KQ119972">
    <property type="protein sequence ID" value="KMS64869.1"/>
    <property type="molecule type" value="Genomic_DNA"/>
</dbReference>
<sequence length="155" mass="16744">MAIDDGRPWTYEIVPQATLSALQPSPDDGRYLAYVTDAALTIIDDNQSVIASEPHGFSYVSSLDWHPSQAILATANSNRTVSLHHLNRDSVRSESFAIHDDAVNAAAFTTSSLLSASDDATIRAVSLRDGTTQVLRRLQSAGVTVRVHENIILVA</sequence>
<proteinExistence type="predicted"/>
<evidence type="ECO:0000313" key="2">
    <source>
        <dbReference type="Proteomes" id="UP000035740"/>
    </source>
</evidence>
<organism evidence="1 2">
    <name type="scientific">Beta vulgaris subsp. vulgaris</name>
    <name type="common">Beet</name>
    <dbReference type="NCBI Taxonomy" id="3555"/>
    <lineage>
        <taxon>Eukaryota</taxon>
        <taxon>Viridiplantae</taxon>
        <taxon>Streptophyta</taxon>
        <taxon>Embryophyta</taxon>
        <taxon>Tracheophyta</taxon>
        <taxon>Spermatophyta</taxon>
        <taxon>Magnoliopsida</taxon>
        <taxon>eudicotyledons</taxon>
        <taxon>Gunneridae</taxon>
        <taxon>Pentapetalae</taxon>
        <taxon>Caryophyllales</taxon>
        <taxon>Chenopodiaceae</taxon>
        <taxon>Betoideae</taxon>
        <taxon>Beta</taxon>
    </lineage>
</organism>
<name>A0A0J7YMP2_BETVV</name>
<protein>
    <submittedName>
        <fullName evidence="1">Uncharacterized protein</fullName>
    </submittedName>
</protein>
<feature type="non-terminal residue" evidence="1">
    <location>
        <position position="155"/>
    </location>
</feature>
<dbReference type="Pfam" id="PF00400">
    <property type="entry name" value="WD40"/>
    <property type="match status" value="1"/>
</dbReference>
<gene>
    <name evidence="1" type="ORF">BVRB_041830</name>
</gene>
<accession>A0A0J7YMP2</accession>
<dbReference type="SMART" id="SM00320">
    <property type="entry name" value="WD40"/>
    <property type="match status" value="2"/>
</dbReference>
<evidence type="ECO:0000313" key="1">
    <source>
        <dbReference type="EMBL" id="KMS64869.1"/>
    </source>
</evidence>
<dbReference type="InterPro" id="IPR001680">
    <property type="entry name" value="WD40_rpt"/>
</dbReference>